<reference evidence="1 2" key="1">
    <citation type="submission" date="2019-07" db="EMBL/GenBank/DDBJ databases">
        <title>De Novo Assembly of kiwifruit Actinidia rufa.</title>
        <authorList>
            <person name="Sugita-Konishi S."/>
            <person name="Sato K."/>
            <person name="Mori E."/>
            <person name="Abe Y."/>
            <person name="Kisaki G."/>
            <person name="Hamano K."/>
            <person name="Suezawa K."/>
            <person name="Otani M."/>
            <person name="Fukuda T."/>
            <person name="Manabe T."/>
            <person name="Gomi K."/>
            <person name="Tabuchi M."/>
            <person name="Akimitsu K."/>
            <person name="Kataoka I."/>
        </authorList>
    </citation>
    <scope>NUCLEOTIDE SEQUENCE [LARGE SCALE GENOMIC DNA]</scope>
    <source>
        <strain evidence="2">cv. Fuchu</strain>
    </source>
</reference>
<dbReference type="Proteomes" id="UP000585474">
    <property type="component" value="Unassembled WGS sequence"/>
</dbReference>
<dbReference type="AlphaFoldDB" id="A0A7J0GNA6"/>
<accession>A0A7J0GNA6</accession>
<name>A0A7J0GNA6_9ERIC</name>
<keyword evidence="2" id="KW-1185">Reference proteome</keyword>
<evidence type="ECO:0000313" key="2">
    <source>
        <dbReference type="Proteomes" id="UP000585474"/>
    </source>
</evidence>
<comment type="caution">
    <text evidence="1">The sequence shown here is derived from an EMBL/GenBank/DDBJ whole genome shotgun (WGS) entry which is preliminary data.</text>
</comment>
<dbReference type="EMBL" id="BJWL01000023">
    <property type="protein sequence ID" value="GFZ12287.1"/>
    <property type="molecule type" value="Genomic_DNA"/>
</dbReference>
<sequence length="84" mass="9047">MPGRLRAQTAWLGWRAIQSVDSTLEEVAAFVGFCCCTFADTGDSSSVEVVLRAETAEEAAVVKAEMVLEAEGLFVARNSSDEFL</sequence>
<protein>
    <submittedName>
        <fullName evidence="1">Uncharacterized protein</fullName>
    </submittedName>
</protein>
<proteinExistence type="predicted"/>
<gene>
    <name evidence="1" type="ORF">Acr_23g0006720</name>
</gene>
<organism evidence="1 2">
    <name type="scientific">Actinidia rufa</name>
    <dbReference type="NCBI Taxonomy" id="165716"/>
    <lineage>
        <taxon>Eukaryota</taxon>
        <taxon>Viridiplantae</taxon>
        <taxon>Streptophyta</taxon>
        <taxon>Embryophyta</taxon>
        <taxon>Tracheophyta</taxon>
        <taxon>Spermatophyta</taxon>
        <taxon>Magnoliopsida</taxon>
        <taxon>eudicotyledons</taxon>
        <taxon>Gunneridae</taxon>
        <taxon>Pentapetalae</taxon>
        <taxon>asterids</taxon>
        <taxon>Ericales</taxon>
        <taxon>Actinidiaceae</taxon>
        <taxon>Actinidia</taxon>
    </lineage>
</organism>
<evidence type="ECO:0000313" key="1">
    <source>
        <dbReference type="EMBL" id="GFZ12287.1"/>
    </source>
</evidence>